<reference evidence="13" key="2">
    <citation type="submission" date="2021-04" db="EMBL/GenBank/DDBJ databases">
        <authorList>
            <person name="Gilroy R."/>
        </authorList>
    </citation>
    <scope>NUCLEOTIDE SEQUENCE</scope>
    <source>
        <strain evidence="13">ChiHjej12B11-16260</strain>
    </source>
</reference>
<keyword evidence="4 8" id="KW-0812">Transmembrane</keyword>
<evidence type="ECO:0000256" key="5">
    <source>
        <dbReference type="ARBA" id="ARBA00023077"/>
    </source>
</evidence>
<dbReference type="SUPFAM" id="SSF49464">
    <property type="entry name" value="Carboxypeptidase regulatory domain-like"/>
    <property type="match status" value="1"/>
</dbReference>
<comment type="similarity">
    <text evidence="8 9">Belongs to the TonB-dependent receptor family.</text>
</comment>
<dbReference type="Pfam" id="PF07715">
    <property type="entry name" value="Plug"/>
    <property type="match status" value="1"/>
</dbReference>
<evidence type="ECO:0000259" key="11">
    <source>
        <dbReference type="Pfam" id="PF00593"/>
    </source>
</evidence>
<dbReference type="InterPro" id="IPR008969">
    <property type="entry name" value="CarboxyPept-like_regulatory"/>
</dbReference>
<protein>
    <submittedName>
        <fullName evidence="13">TonB-dependent receptor</fullName>
    </submittedName>
</protein>
<evidence type="ECO:0000256" key="2">
    <source>
        <dbReference type="ARBA" id="ARBA00022448"/>
    </source>
</evidence>
<keyword evidence="7 8" id="KW-0998">Cell outer membrane</keyword>
<dbReference type="EMBL" id="DXFB01000115">
    <property type="protein sequence ID" value="HIX45407.1"/>
    <property type="molecule type" value="Genomic_DNA"/>
</dbReference>
<reference evidence="13" key="1">
    <citation type="journal article" date="2021" name="PeerJ">
        <title>Extensive microbial diversity within the chicken gut microbiome revealed by metagenomics and culture.</title>
        <authorList>
            <person name="Gilroy R."/>
            <person name="Ravi A."/>
            <person name="Getino M."/>
            <person name="Pursley I."/>
            <person name="Horton D.L."/>
            <person name="Alikhan N.F."/>
            <person name="Baker D."/>
            <person name="Gharbi K."/>
            <person name="Hall N."/>
            <person name="Watson M."/>
            <person name="Adriaenssens E.M."/>
            <person name="Foster-Nyarko E."/>
            <person name="Jarju S."/>
            <person name="Secka A."/>
            <person name="Antonio M."/>
            <person name="Oren A."/>
            <person name="Chaudhuri R.R."/>
            <person name="La Ragione R."/>
            <person name="Hildebrand F."/>
            <person name="Pallen M.J."/>
        </authorList>
    </citation>
    <scope>NUCLEOTIDE SEQUENCE</scope>
    <source>
        <strain evidence="13">ChiHjej12B11-16260</strain>
    </source>
</reference>
<dbReference type="FunFam" id="2.170.130.10:FF:000008">
    <property type="entry name" value="SusC/RagA family TonB-linked outer membrane protein"/>
    <property type="match status" value="1"/>
</dbReference>
<dbReference type="Gene3D" id="2.40.170.20">
    <property type="entry name" value="TonB-dependent receptor, beta-barrel domain"/>
    <property type="match status" value="1"/>
</dbReference>
<evidence type="ECO:0000256" key="3">
    <source>
        <dbReference type="ARBA" id="ARBA00022452"/>
    </source>
</evidence>
<keyword evidence="6 8" id="KW-0472">Membrane</keyword>
<feature type="domain" description="TonB-dependent receptor-like beta-barrel" evidence="11">
    <location>
        <begin position="416"/>
        <end position="978"/>
    </location>
</feature>
<organism evidence="13 14">
    <name type="scientific">Candidatus Barnesiella excrementipullorum</name>
    <dbReference type="NCBI Taxonomy" id="2838479"/>
    <lineage>
        <taxon>Bacteria</taxon>
        <taxon>Pseudomonadati</taxon>
        <taxon>Bacteroidota</taxon>
        <taxon>Bacteroidia</taxon>
        <taxon>Bacteroidales</taxon>
        <taxon>Barnesiellaceae</taxon>
        <taxon>Barnesiella</taxon>
    </lineage>
</organism>
<evidence type="ECO:0000313" key="13">
    <source>
        <dbReference type="EMBL" id="HIX45407.1"/>
    </source>
</evidence>
<feature type="chain" id="PRO_5039213955" evidence="10">
    <location>
        <begin position="21"/>
        <end position="1026"/>
    </location>
</feature>
<gene>
    <name evidence="13" type="ORF">H9982_04230</name>
</gene>
<evidence type="ECO:0000256" key="8">
    <source>
        <dbReference type="PROSITE-ProRule" id="PRU01360"/>
    </source>
</evidence>
<dbReference type="InterPro" id="IPR039426">
    <property type="entry name" value="TonB-dep_rcpt-like"/>
</dbReference>
<comment type="subcellular location">
    <subcellularLocation>
        <location evidence="1 8">Cell outer membrane</location>
        <topology evidence="1 8">Multi-pass membrane protein</topology>
    </subcellularLocation>
</comment>
<accession>A0A9D1VS65</accession>
<dbReference type="Gene3D" id="2.60.40.1120">
    <property type="entry name" value="Carboxypeptidase-like, regulatory domain"/>
    <property type="match status" value="1"/>
</dbReference>
<dbReference type="NCBIfam" id="TIGR04056">
    <property type="entry name" value="OMP_RagA_SusC"/>
    <property type="match status" value="1"/>
</dbReference>
<dbReference type="Proteomes" id="UP000824246">
    <property type="component" value="Unassembled WGS sequence"/>
</dbReference>
<dbReference type="AlphaFoldDB" id="A0A9D1VS65"/>
<feature type="signal peptide" evidence="10">
    <location>
        <begin position="1"/>
        <end position="20"/>
    </location>
</feature>
<proteinExistence type="inferred from homology"/>
<dbReference type="InterPro" id="IPR036942">
    <property type="entry name" value="Beta-barrel_TonB_sf"/>
</dbReference>
<evidence type="ECO:0000313" key="14">
    <source>
        <dbReference type="Proteomes" id="UP000824246"/>
    </source>
</evidence>
<evidence type="ECO:0000256" key="10">
    <source>
        <dbReference type="SAM" id="SignalP"/>
    </source>
</evidence>
<keyword evidence="5 9" id="KW-0798">TonB box</keyword>
<name>A0A9D1VS65_9BACT</name>
<feature type="domain" description="TonB-dependent receptor plug" evidence="12">
    <location>
        <begin position="114"/>
        <end position="222"/>
    </location>
</feature>
<keyword evidence="10" id="KW-0732">Signal</keyword>
<dbReference type="NCBIfam" id="TIGR04057">
    <property type="entry name" value="SusC_RagA_signa"/>
    <property type="match status" value="1"/>
</dbReference>
<evidence type="ECO:0000256" key="1">
    <source>
        <dbReference type="ARBA" id="ARBA00004571"/>
    </source>
</evidence>
<keyword evidence="13" id="KW-0675">Receptor</keyword>
<dbReference type="SUPFAM" id="SSF56935">
    <property type="entry name" value="Porins"/>
    <property type="match status" value="1"/>
</dbReference>
<comment type="caution">
    <text evidence="13">The sequence shown here is derived from an EMBL/GenBank/DDBJ whole genome shotgun (WGS) entry which is preliminary data.</text>
</comment>
<evidence type="ECO:0000256" key="9">
    <source>
        <dbReference type="RuleBase" id="RU003357"/>
    </source>
</evidence>
<dbReference type="InterPro" id="IPR012910">
    <property type="entry name" value="Plug_dom"/>
</dbReference>
<keyword evidence="3 8" id="KW-1134">Transmembrane beta strand</keyword>
<dbReference type="Pfam" id="PF13715">
    <property type="entry name" value="CarbopepD_reg_2"/>
    <property type="match status" value="1"/>
</dbReference>
<dbReference type="InterPro" id="IPR000531">
    <property type="entry name" value="Beta-barrel_TonB"/>
</dbReference>
<keyword evidence="2 8" id="KW-0813">Transport</keyword>
<evidence type="ECO:0000256" key="7">
    <source>
        <dbReference type="ARBA" id="ARBA00023237"/>
    </source>
</evidence>
<dbReference type="InterPro" id="IPR023997">
    <property type="entry name" value="TonB-dep_OMP_SusC/RagA_CS"/>
</dbReference>
<dbReference type="Pfam" id="PF00593">
    <property type="entry name" value="TonB_dep_Rec_b-barrel"/>
    <property type="match status" value="1"/>
</dbReference>
<dbReference type="InterPro" id="IPR037066">
    <property type="entry name" value="Plug_dom_sf"/>
</dbReference>
<evidence type="ECO:0000256" key="4">
    <source>
        <dbReference type="ARBA" id="ARBA00022692"/>
    </source>
</evidence>
<evidence type="ECO:0000256" key="6">
    <source>
        <dbReference type="ARBA" id="ARBA00023136"/>
    </source>
</evidence>
<dbReference type="Gene3D" id="2.170.130.10">
    <property type="entry name" value="TonB-dependent receptor, plug domain"/>
    <property type="match status" value="1"/>
</dbReference>
<dbReference type="InterPro" id="IPR023996">
    <property type="entry name" value="TonB-dep_OMP_SusC/RagA"/>
</dbReference>
<evidence type="ECO:0000259" key="12">
    <source>
        <dbReference type="Pfam" id="PF07715"/>
    </source>
</evidence>
<sequence>MYKRFFLSLLCLMTIGLAAAQQKAPVTGHVSDAASGEALIGVSIRVDGTSTGTSSDIDGNFSISAPGNATLIFTYMGYEPVRLNIDNRSTLDVKMNVQAELIEEVVVVGYTSMKKRDVLGAVSKLEGDAITALPVSSAAQAMQGRIAGVSVSNATGAPGAGVSVRVRGVGSISSDNEPLYIVDGIPIEDAMNLISPNDIENITVLKDASSAAVYGSRANNGVVLITTKSGSKGKARISYNGQFGFQTHGHLIPMANAAQYREIYNESVANDNAMGGIQRTPITEEYMQNLADVDYLDAIFRTAPIFVQELSISGGSEKVNYLLSGSYYGQDGIINNSGYDRISVRSNITADVKEWLSVGLNLSAAQANTQYVSSSGDGYGNSEGGSVVRYAMFRNPNIPVRDADGNFVDLPSVYFGNSIYDTFFGDSYNPVALAEYTDRNRRDMLFFGKVNLTFKLPFNIKWTNNFGVDYKGTDYKVFNRSWGYGNRINNPNGIAVEQGRYLNWTFNSVIDYRQSFGEDHNLSALLGFEAIRNNEYFTNESDQNFPVWDKDLLYVGNGLGEKTAYESEYTSTLASFFAQVSYDYKSRYYVSGTLRYDGSSRFVGNNRWGLFYSASAGWNLDQEAFLRDVNWLNKLKLRVGYGAIGNQNVGNYAYSDYYSSNYNYPFSGTSYYGYVQTKLGNPNLKWETSRQFNAGIDFEVLRGELGMSIDYYNKITDDMLVEASYPPSLGNADPNWINSGSVLNEGVDVEIYYRKQWNDASFNVSLNAGWLHNEVLELEAPILGGRVDNGIYATKTEVGYPIGSFYMYEMEGIFQNEAEILTSAYQGADIEPGDVKFVDQNGDGIINDEDRVHLGSAIPVATLGLNIGGTYKGWDLSLFFQGAFGQKIYNQILTDSEGFYRGFNVTERYYENHWTGEGSTNEFPRASWKAKSNNARVSSRFLEDGSYLRLKNIQLGYTFNTKKWGIEMLRLYVAATNLWTITGYSGFDPEMTVSANSTSEGDRASGIDWGTYPAAITYTFGINLTF</sequence>
<dbReference type="PROSITE" id="PS52016">
    <property type="entry name" value="TONB_DEPENDENT_REC_3"/>
    <property type="match status" value="1"/>
</dbReference>
<dbReference type="GO" id="GO:0009279">
    <property type="term" value="C:cell outer membrane"/>
    <property type="evidence" value="ECO:0007669"/>
    <property type="project" value="UniProtKB-SubCell"/>
</dbReference>